<sequence>MIHRCNGCLATSAVIPPKLTTYNPRTPTTTIPPNVQCFPVARQKRDSPSSASSNADSLSNLPKNCLPIDYLKNAIAEMKAGLVQNDSPNSESRVEESAHFPLSISKHPTIAIEHHTINDHSNDDELSPLNHSAGKLCQDFEWDGPIYLYNQSLKMKVPYCYKYVASIDEETDELIRLTQKSARDKCRSYSGQNGGPSDLVSIHSNDENYDLQNILSFFGWESVWIGLAYDKVRTTWRWIDGTTLSFSKLSLRDPSQHCAILLTNGSWISEDCKSNTVSHFICKKRAIV</sequence>
<dbReference type="OrthoDB" id="5800814at2759"/>
<dbReference type="AlphaFoldDB" id="A0A498S9I6"/>
<protein>
    <recommendedName>
        <fullName evidence="1">C-type lectin domain-containing protein</fullName>
    </recommendedName>
</protein>
<dbReference type="InterPro" id="IPR016187">
    <property type="entry name" value="CTDL_fold"/>
</dbReference>
<organism evidence="2 3">
    <name type="scientific">Acanthocheilonema viteae</name>
    <name type="common">Filarial nematode worm</name>
    <name type="synonym">Dipetalonema viteae</name>
    <dbReference type="NCBI Taxonomy" id="6277"/>
    <lineage>
        <taxon>Eukaryota</taxon>
        <taxon>Metazoa</taxon>
        <taxon>Ecdysozoa</taxon>
        <taxon>Nematoda</taxon>
        <taxon>Chromadorea</taxon>
        <taxon>Rhabditida</taxon>
        <taxon>Spirurina</taxon>
        <taxon>Spiruromorpha</taxon>
        <taxon>Filarioidea</taxon>
        <taxon>Onchocercidae</taxon>
        <taxon>Acanthocheilonema</taxon>
    </lineage>
</organism>
<dbReference type="Proteomes" id="UP000276991">
    <property type="component" value="Unassembled WGS sequence"/>
</dbReference>
<dbReference type="CDD" id="cd00037">
    <property type="entry name" value="CLECT"/>
    <property type="match status" value="1"/>
</dbReference>
<dbReference type="InterPro" id="IPR001304">
    <property type="entry name" value="C-type_lectin-like"/>
</dbReference>
<dbReference type="InterPro" id="IPR050111">
    <property type="entry name" value="C-type_lectin/snaclec_domain"/>
</dbReference>
<evidence type="ECO:0000259" key="1">
    <source>
        <dbReference type="PROSITE" id="PS50041"/>
    </source>
</evidence>
<dbReference type="PROSITE" id="PS50041">
    <property type="entry name" value="C_TYPE_LECTIN_2"/>
    <property type="match status" value="1"/>
</dbReference>
<dbReference type="SUPFAM" id="SSF56436">
    <property type="entry name" value="C-type lectin-like"/>
    <property type="match status" value="1"/>
</dbReference>
<proteinExistence type="predicted"/>
<reference evidence="2 3" key="1">
    <citation type="submission" date="2018-08" db="EMBL/GenBank/DDBJ databases">
        <authorList>
            <person name="Laetsch R D."/>
            <person name="Stevens L."/>
            <person name="Kumar S."/>
            <person name="Blaxter L. M."/>
        </authorList>
    </citation>
    <scope>NUCLEOTIDE SEQUENCE [LARGE SCALE GENOMIC DNA]</scope>
</reference>
<dbReference type="STRING" id="6277.A0A498S9I6"/>
<gene>
    <name evidence="2" type="ORF">NAV_LOCUS3081</name>
</gene>
<evidence type="ECO:0000313" key="2">
    <source>
        <dbReference type="EMBL" id="VBB28251.1"/>
    </source>
</evidence>
<name>A0A498S9I6_ACAVI</name>
<evidence type="ECO:0000313" key="3">
    <source>
        <dbReference type="Proteomes" id="UP000276991"/>
    </source>
</evidence>
<dbReference type="InterPro" id="IPR016186">
    <property type="entry name" value="C-type_lectin-like/link_sf"/>
</dbReference>
<dbReference type="Pfam" id="PF00059">
    <property type="entry name" value="Lectin_C"/>
    <property type="match status" value="1"/>
</dbReference>
<dbReference type="SMART" id="SM00034">
    <property type="entry name" value="CLECT"/>
    <property type="match status" value="1"/>
</dbReference>
<dbReference type="Gene3D" id="3.10.100.10">
    <property type="entry name" value="Mannose-Binding Protein A, subunit A"/>
    <property type="match status" value="1"/>
</dbReference>
<keyword evidence="3" id="KW-1185">Reference proteome</keyword>
<feature type="domain" description="C-type lectin" evidence="1">
    <location>
        <begin position="159"/>
        <end position="272"/>
    </location>
</feature>
<dbReference type="EMBL" id="UPTC01000370">
    <property type="protein sequence ID" value="VBB28251.1"/>
    <property type="molecule type" value="Genomic_DNA"/>
</dbReference>
<accession>A0A498S9I6</accession>
<dbReference type="PANTHER" id="PTHR22803">
    <property type="entry name" value="MANNOSE, PHOSPHOLIPASE, LECTIN RECEPTOR RELATED"/>
    <property type="match status" value="1"/>
</dbReference>